<evidence type="ECO:0000256" key="4">
    <source>
        <dbReference type="ARBA" id="ARBA00022801"/>
    </source>
</evidence>
<feature type="active site" description="Charge relay system" evidence="7">
    <location>
        <position position="263"/>
    </location>
</feature>
<comment type="catalytic activity">
    <reaction evidence="5 8">
        <text>S-formylglutathione + H2O = formate + glutathione + H(+)</text>
        <dbReference type="Rhea" id="RHEA:14961"/>
        <dbReference type="ChEBI" id="CHEBI:15377"/>
        <dbReference type="ChEBI" id="CHEBI:15378"/>
        <dbReference type="ChEBI" id="CHEBI:15740"/>
        <dbReference type="ChEBI" id="CHEBI:57688"/>
        <dbReference type="ChEBI" id="CHEBI:57925"/>
        <dbReference type="EC" id="3.1.2.12"/>
    </reaction>
</comment>
<dbReference type="GO" id="GO:0052689">
    <property type="term" value="F:carboxylic ester hydrolase activity"/>
    <property type="evidence" value="ECO:0007669"/>
    <property type="project" value="UniProtKB-KW"/>
</dbReference>
<dbReference type="GO" id="GO:0018738">
    <property type="term" value="F:S-formylglutathione hydrolase activity"/>
    <property type="evidence" value="ECO:0007669"/>
    <property type="project" value="UniProtKB-UniRule"/>
</dbReference>
<dbReference type="GO" id="GO:0005829">
    <property type="term" value="C:cytosol"/>
    <property type="evidence" value="ECO:0007669"/>
    <property type="project" value="TreeGrafter"/>
</dbReference>
<comment type="similarity">
    <text evidence="1 8">Belongs to the esterase D family.</text>
</comment>
<dbReference type="AlphaFoldDB" id="A0A520LK21"/>
<sequence length="284" mass="31641">MSSFEKLAASKSFGGSQNRYSHLSEILNCEMSFSTYIPPTRKGEKLPALYWLSGLTCNDENFITKAGAQKYAAKNKIILVCPDTSPRGESVPDDEQSAYDFGHGAGFYVNATKLPWKTNYQMYDYVLEELPRLIESICPIDSSRISISGHSMGGHGALVLGLRNPSVYSSISAFSPICAPSQCPWGQKALSLYLGGDPRSSGDWSRYDASELMKDIKTCLPVLIDQGSADQFLSEQLNTETLIKICKNNNLPVNIRYQEGYDHSYFFISSFIEEHINFHSKFLS</sequence>
<evidence type="ECO:0000256" key="5">
    <source>
        <dbReference type="ARBA" id="ARBA00047590"/>
    </source>
</evidence>
<gene>
    <name evidence="9" type="primary">fghA</name>
    <name evidence="9" type="ORF">EVB02_03680</name>
</gene>
<evidence type="ECO:0000313" key="9">
    <source>
        <dbReference type="EMBL" id="RZO05050.1"/>
    </source>
</evidence>
<reference evidence="9 10" key="1">
    <citation type="submission" date="2019-02" db="EMBL/GenBank/DDBJ databases">
        <title>Prokaryotic population dynamics and viral predation in marine succession experiment using metagenomics: the confinement effect.</title>
        <authorList>
            <person name="Haro-Moreno J.M."/>
            <person name="Rodriguez-Valera F."/>
            <person name="Lopez-Perez M."/>
        </authorList>
    </citation>
    <scope>NUCLEOTIDE SEQUENCE [LARGE SCALE GENOMIC DNA]</scope>
    <source>
        <strain evidence="9">MED-G169</strain>
    </source>
</reference>
<evidence type="ECO:0000256" key="3">
    <source>
        <dbReference type="ARBA" id="ARBA00022487"/>
    </source>
</evidence>
<evidence type="ECO:0000256" key="1">
    <source>
        <dbReference type="ARBA" id="ARBA00005622"/>
    </source>
</evidence>
<dbReference type="GO" id="GO:0046294">
    <property type="term" value="P:formaldehyde catabolic process"/>
    <property type="evidence" value="ECO:0007669"/>
    <property type="project" value="InterPro"/>
</dbReference>
<feature type="active site" description="Charge relay system" evidence="7">
    <location>
        <position position="230"/>
    </location>
</feature>
<protein>
    <recommendedName>
        <fullName evidence="2 6">S-formylglutathione hydrolase</fullName>
        <ecNumber evidence="2 6">3.1.2.12</ecNumber>
    </recommendedName>
</protein>
<dbReference type="EMBL" id="SHBO01000049">
    <property type="protein sequence ID" value="RZO05050.1"/>
    <property type="molecule type" value="Genomic_DNA"/>
</dbReference>
<comment type="function">
    <text evidence="8">Serine hydrolase involved in the detoxification of formaldehyde.</text>
</comment>
<comment type="caution">
    <text evidence="9">The sequence shown here is derived from an EMBL/GenBank/DDBJ whole genome shotgun (WGS) entry which is preliminary data.</text>
</comment>
<dbReference type="PANTHER" id="PTHR10061">
    <property type="entry name" value="S-FORMYLGLUTATHIONE HYDROLASE"/>
    <property type="match status" value="1"/>
</dbReference>
<keyword evidence="3 8" id="KW-0719">Serine esterase</keyword>
<dbReference type="SUPFAM" id="SSF53474">
    <property type="entry name" value="alpha/beta-Hydrolases"/>
    <property type="match status" value="1"/>
</dbReference>
<dbReference type="InterPro" id="IPR014186">
    <property type="entry name" value="S-formylglutathione_hydrol"/>
</dbReference>
<dbReference type="NCBIfam" id="TIGR02821">
    <property type="entry name" value="fghA_ester_D"/>
    <property type="match status" value="1"/>
</dbReference>
<dbReference type="FunFam" id="3.40.50.1820:FF:000002">
    <property type="entry name" value="S-formylglutathione hydrolase"/>
    <property type="match status" value="1"/>
</dbReference>
<organism evidence="9 10">
    <name type="scientific">SAR92 clade bacterium</name>
    <dbReference type="NCBI Taxonomy" id="2315479"/>
    <lineage>
        <taxon>Bacteria</taxon>
        <taxon>Pseudomonadati</taxon>
        <taxon>Pseudomonadota</taxon>
        <taxon>Gammaproteobacteria</taxon>
        <taxon>Cellvibrionales</taxon>
        <taxon>Porticoccaceae</taxon>
        <taxon>SAR92 clade</taxon>
    </lineage>
</organism>
<dbReference type="Pfam" id="PF00756">
    <property type="entry name" value="Esterase"/>
    <property type="match status" value="1"/>
</dbReference>
<name>A0A520LK21_9GAMM</name>
<evidence type="ECO:0000256" key="6">
    <source>
        <dbReference type="NCBIfam" id="TIGR02821"/>
    </source>
</evidence>
<proteinExistence type="inferred from homology"/>
<feature type="active site" description="Charge relay system" evidence="7">
    <location>
        <position position="151"/>
    </location>
</feature>
<evidence type="ECO:0000256" key="8">
    <source>
        <dbReference type="RuleBase" id="RU363068"/>
    </source>
</evidence>
<accession>A0A520LK21</accession>
<evidence type="ECO:0000313" key="10">
    <source>
        <dbReference type="Proteomes" id="UP000318148"/>
    </source>
</evidence>
<evidence type="ECO:0000256" key="7">
    <source>
        <dbReference type="PIRSR" id="PIRSR614186-1"/>
    </source>
</evidence>
<keyword evidence="4 8" id="KW-0378">Hydrolase</keyword>
<dbReference type="EC" id="3.1.2.12" evidence="2 6"/>
<dbReference type="InterPro" id="IPR000801">
    <property type="entry name" value="Esterase-like"/>
</dbReference>
<evidence type="ECO:0000256" key="2">
    <source>
        <dbReference type="ARBA" id="ARBA00012479"/>
    </source>
</evidence>
<dbReference type="Gene3D" id="3.40.50.1820">
    <property type="entry name" value="alpha/beta hydrolase"/>
    <property type="match status" value="1"/>
</dbReference>
<dbReference type="PANTHER" id="PTHR10061:SF0">
    <property type="entry name" value="S-FORMYLGLUTATHIONE HYDROLASE"/>
    <property type="match status" value="1"/>
</dbReference>
<dbReference type="InterPro" id="IPR029058">
    <property type="entry name" value="AB_hydrolase_fold"/>
</dbReference>
<dbReference type="Proteomes" id="UP000318148">
    <property type="component" value="Unassembled WGS sequence"/>
</dbReference>